<organism evidence="7 8">
    <name type="scientific">Madurella fahalii</name>
    <dbReference type="NCBI Taxonomy" id="1157608"/>
    <lineage>
        <taxon>Eukaryota</taxon>
        <taxon>Fungi</taxon>
        <taxon>Dikarya</taxon>
        <taxon>Ascomycota</taxon>
        <taxon>Pezizomycotina</taxon>
        <taxon>Sordariomycetes</taxon>
        <taxon>Sordariomycetidae</taxon>
        <taxon>Sordariales</taxon>
        <taxon>Sordariales incertae sedis</taxon>
        <taxon>Madurella</taxon>
    </lineage>
</organism>
<evidence type="ECO:0000256" key="1">
    <source>
        <dbReference type="ARBA" id="ARBA00022669"/>
    </source>
</evidence>
<evidence type="ECO:0000259" key="6">
    <source>
        <dbReference type="PROSITE" id="PS50941"/>
    </source>
</evidence>
<gene>
    <name evidence="7" type="ORF">MFIFM68171_02741</name>
</gene>
<feature type="disulfide bond" evidence="3">
    <location>
        <begin position="73"/>
        <end position="85"/>
    </location>
</feature>
<keyword evidence="1 3" id="KW-0147">Chitin-binding</keyword>
<dbReference type="RefSeq" id="XP_070914264.1">
    <property type="nucleotide sequence ID" value="XM_071058163.1"/>
</dbReference>
<dbReference type="EMBL" id="BAAFSV010000001">
    <property type="protein sequence ID" value="GAB1312531.1"/>
    <property type="molecule type" value="Genomic_DNA"/>
</dbReference>
<dbReference type="PANTHER" id="PTHR47849:SF8">
    <property type="entry name" value="LECTIN"/>
    <property type="match status" value="1"/>
</dbReference>
<feature type="disulfide bond" evidence="3">
    <location>
        <begin position="278"/>
        <end position="293"/>
    </location>
</feature>
<evidence type="ECO:0000256" key="3">
    <source>
        <dbReference type="PROSITE-ProRule" id="PRU00261"/>
    </source>
</evidence>
<dbReference type="InterPro" id="IPR036861">
    <property type="entry name" value="Endochitinase-like_sf"/>
</dbReference>
<evidence type="ECO:0000256" key="5">
    <source>
        <dbReference type="SAM" id="SignalP"/>
    </source>
</evidence>
<name>A0ABQ0G437_9PEZI</name>
<evidence type="ECO:0000256" key="4">
    <source>
        <dbReference type="SAM" id="MobiDB-lite"/>
    </source>
</evidence>
<dbReference type="InterPro" id="IPR001002">
    <property type="entry name" value="Chitin-bd_1"/>
</dbReference>
<keyword evidence="2 3" id="KW-1015">Disulfide bond</keyword>
<dbReference type="Pfam" id="PF00187">
    <property type="entry name" value="Chitin_bind_1"/>
    <property type="match status" value="1"/>
</dbReference>
<feature type="domain" description="Chitin-binding type-1" evidence="6">
    <location>
        <begin position="167"/>
        <end position="212"/>
    </location>
</feature>
<feature type="region of interest" description="Disordered" evidence="4">
    <location>
        <begin position="228"/>
        <end position="266"/>
    </location>
</feature>
<dbReference type="Gene3D" id="3.30.60.10">
    <property type="entry name" value="Endochitinase-like"/>
    <property type="match status" value="3"/>
</dbReference>
<accession>A0ABQ0G437</accession>
<protein>
    <submittedName>
        <fullName evidence="7">Pseudo-hevein</fullName>
    </submittedName>
</protein>
<feature type="domain" description="Chitin-binding type-1" evidence="6">
    <location>
        <begin position="275"/>
        <end position="321"/>
    </location>
</feature>
<dbReference type="GeneID" id="98173486"/>
<evidence type="ECO:0000313" key="8">
    <source>
        <dbReference type="Proteomes" id="UP001628179"/>
    </source>
</evidence>
<feature type="domain" description="Chitin-binding type-1" evidence="6">
    <location>
        <begin position="63"/>
        <end position="107"/>
    </location>
</feature>
<feature type="signal peptide" evidence="5">
    <location>
        <begin position="1"/>
        <end position="19"/>
    </location>
</feature>
<keyword evidence="8" id="KW-1185">Reference proteome</keyword>
<feature type="disulfide bond" evidence="3">
    <location>
        <begin position="292"/>
        <end position="306"/>
    </location>
</feature>
<keyword evidence="5" id="KW-0732">Signal</keyword>
<evidence type="ECO:0000313" key="7">
    <source>
        <dbReference type="EMBL" id="GAB1312531.1"/>
    </source>
</evidence>
<feature type="chain" id="PRO_5046613962" evidence="5">
    <location>
        <begin position="20"/>
        <end position="322"/>
    </location>
</feature>
<evidence type="ECO:0000256" key="2">
    <source>
        <dbReference type="ARBA" id="ARBA00023157"/>
    </source>
</evidence>
<comment type="caution">
    <text evidence="3">Lacks conserved residue(s) required for the propagation of feature annotation.</text>
</comment>
<dbReference type="PANTHER" id="PTHR47849">
    <property type="entry name" value="CHITIN-BINDING LECTIN 1"/>
    <property type="match status" value="1"/>
</dbReference>
<dbReference type="Proteomes" id="UP001628179">
    <property type="component" value="Unassembled WGS sequence"/>
</dbReference>
<reference evidence="7 8" key="1">
    <citation type="submission" date="2024-09" db="EMBL/GenBank/DDBJ databases">
        <title>Itraconazole resistance in Madurella fahalii resulting from another homologue of gene encoding cytochrome P450 14-alpha sterol demethylase (CYP51).</title>
        <authorList>
            <person name="Yoshioka I."/>
            <person name="Fahal A.H."/>
            <person name="Kaneko S."/>
            <person name="Yaguchi T."/>
        </authorList>
    </citation>
    <scope>NUCLEOTIDE SEQUENCE [LARGE SCALE GENOMIC DNA]</scope>
    <source>
        <strain evidence="7 8">IFM 68171</strain>
    </source>
</reference>
<dbReference type="SMART" id="SM00270">
    <property type="entry name" value="ChtBD1"/>
    <property type="match status" value="3"/>
</dbReference>
<feature type="disulfide bond" evidence="3">
    <location>
        <begin position="78"/>
        <end position="92"/>
    </location>
</feature>
<proteinExistence type="predicted"/>
<feature type="compositionally biased region" description="Low complexity" evidence="4">
    <location>
        <begin position="114"/>
        <end position="159"/>
    </location>
</feature>
<feature type="disulfide bond" evidence="3">
    <location>
        <begin position="185"/>
        <end position="199"/>
    </location>
</feature>
<comment type="caution">
    <text evidence="7">The sequence shown here is derived from an EMBL/GenBank/DDBJ whole genome shotgun (WGS) entry which is preliminary data.</text>
</comment>
<dbReference type="SUPFAM" id="SSF57016">
    <property type="entry name" value="Plant lectins/antimicrobial peptides"/>
    <property type="match status" value="3"/>
</dbReference>
<feature type="region of interest" description="Disordered" evidence="4">
    <location>
        <begin position="109"/>
        <end position="160"/>
    </location>
</feature>
<dbReference type="PROSITE" id="PS50941">
    <property type="entry name" value="CHIT_BIND_I_2"/>
    <property type="match status" value="3"/>
</dbReference>
<sequence>MKPTYISLVATLWWAGAFGAGPAMEEGSAEKAMLVGRRLPSRITQRHRNATANFAELGLRQEGGACGPQAGRCPGEQCCSDYGFCGETIDHCHPLFDCQEQYGSCGWPRPAPQPSTTSTTPAPTPTSTSTSQVPPTSSSTTRPQQPPTSTSTSMTPIPTGDFEVTTNGLCGNGTMCIGNPNFGPCCSQFFWCGSSLDYCGAGCRSEFGACLGVPGLPGGPAPNITTTTTTTTQGQGPITSSTTTTPTTTRVTTTSTTTPSTPTVSIPAGMTSSTDGRCGNRVTCLGSQFGRCCSQFGFCGDGDQYCPYIVGCQPEFGYCDPQ</sequence>